<dbReference type="GO" id="GO:0003677">
    <property type="term" value="F:DNA binding"/>
    <property type="evidence" value="ECO:0007669"/>
    <property type="project" value="InterPro"/>
</dbReference>
<gene>
    <name evidence="2" type="ORF">GEOBRER4_n2108</name>
</gene>
<dbReference type="GO" id="GO:0045892">
    <property type="term" value="P:negative regulation of DNA-templated transcription"/>
    <property type="evidence" value="ECO:0007669"/>
    <property type="project" value="UniProtKB-ARBA"/>
</dbReference>
<accession>A0A6S6M1D5</accession>
<proteinExistence type="inferred from homology"/>
<dbReference type="Pfam" id="PF02583">
    <property type="entry name" value="Trns_repr_metal"/>
    <property type="match status" value="1"/>
</dbReference>
<keyword evidence="3" id="KW-1185">Reference proteome</keyword>
<dbReference type="RefSeq" id="WP_185242218.1">
    <property type="nucleotide sequence ID" value="NZ_AP023213.1"/>
</dbReference>
<evidence type="ECO:0000313" key="3">
    <source>
        <dbReference type="Proteomes" id="UP000515472"/>
    </source>
</evidence>
<organism evidence="2 3">
    <name type="scientific">Citrifermentans bremense</name>
    <dbReference type="NCBI Taxonomy" id="60035"/>
    <lineage>
        <taxon>Bacteria</taxon>
        <taxon>Pseudomonadati</taxon>
        <taxon>Thermodesulfobacteriota</taxon>
        <taxon>Desulfuromonadia</taxon>
        <taxon>Geobacterales</taxon>
        <taxon>Geobacteraceae</taxon>
        <taxon>Citrifermentans</taxon>
    </lineage>
</organism>
<name>A0A6S6M1D5_9BACT</name>
<evidence type="ECO:0000256" key="1">
    <source>
        <dbReference type="ARBA" id="ARBA00005260"/>
    </source>
</evidence>
<reference evidence="2 3" key="1">
    <citation type="submission" date="2020-06" db="EMBL/GenBank/DDBJ databases">
        <title>Interaction of electrochemicaly active bacteria, Geobacter bremensis R4 on different carbon anode.</title>
        <authorList>
            <person name="Meng L."/>
            <person name="Yoshida N."/>
        </authorList>
    </citation>
    <scope>NUCLEOTIDE SEQUENCE [LARGE SCALE GENOMIC DNA]</scope>
    <source>
        <strain evidence="2 3">R4</strain>
    </source>
</reference>
<sequence>MTQSPKNKMTTRVKRIAGQVAGIERMLEEKRYCVDILNQISAVRSALDALGVELLTRHLENCVLGHGTDSQHELAKPMSQQQLLDEVKTALSRFLK</sequence>
<comment type="similarity">
    <text evidence="1">Belongs to the FrmR/RcnR family.</text>
</comment>
<dbReference type="EMBL" id="AP023213">
    <property type="protein sequence ID" value="BCG47280.1"/>
    <property type="molecule type" value="Genomic_DNA"/>
</dbReference>
<dbReference type="PANTHER" id="PTHR33677">
    <property type="entry name" value="TRANSCRIPTIONAL REPRESSOR FRMR-RELATED"/>
    <property type="match status" value="1"/>
</dbReference>
<dbReference type="InterPro" id="IPR003735">
    <property type="entry name" value="Metal_Tscrpt_repr"/>
</dbReference>
<dbReference type="KEGG" id="gbn:GEOBRER4_20300"/>
<dbReference type="Proteomes" id="UP000515472">
    <property type="component" value="Chromosome"/>
</dbReference>
<dbReference type="GO" id="GO:0046872">
    <property type="term" value="F:metal ion binding"/>
    <property type="evidence" value="ECO:0007669"/>
    <property type="project" value="InterPro"/>
</dbReference>
<protein>
    <submittedName>
        <fullName evidence="2">Repressor CsoR of the copZA operon</fullName>
    </submittedName>
</protein>
<evidence type="ECO:0000313" key="2">
    <source>
        <dbReference type="EMBL" id="BCG47280.1"/>
    </source>
</evidence>
<dbReference type="Gene3D" id="1.20.58.1000">
    <property type="entry name" value="Metal-sensitive repressor, helix protomer"/>
    <property type="match status" value="1"/>
</dbReference>
<dbReference type="CDD" id="cd10148">
    <property type="entry name" value="CsoR-like_DUF156"/>
    <property type="match status" value="1"/>
</dbReference>
<dbReference type="AlphaFoldDB" id="A0A6S6M1D5"/>
<dbReference type="InterPro" id="IPR038390">
    <property type="entry name" value="Metal_Tscrpt_repr_sf"/>
</dbReference>